<dbReference type="RefSeq" id="WP_119000912.1">
    <property type="nucleotide sequence ID" value="NZ_QWGP01000024.1"/>
</dbReference>
<dbReference type="EMBL" id="QWGP01000024">
    <property type="protein sequence ID" value="RHZ92400.1"/>
    <property type="molecule type" value="Genomic_DNA"/>
</dbReference>
<protein>
    <submittedName>
        <fullName evidence="1">Uncharacterized protein</fullName>
    </submittedName>
</protein>
<proteinExistence type="predicted"/>
<comment type="caution">
    <text evidence="1">The sequence shown here is derived from an EMBL/GenBank/DDBJ whole genome shotgun (WGS) entry which is preliminary data.</text>
</comment>
<reference evidence="1 2" key="1">
    <citation type="submission" date="2018-08" db="EMBL/GenBank/DDBJ databases">
        <title>Draft genome sequence of Rhodobacter sphaeroides FY.</title>
        <authorList>
            <person name="Rayyan A."/>
            <person name="Meyer T.E."/>
            <person name="Kyndt J.A."/>
        </authorList>
    </citation>
    <scope>NUCLEOTIDE SEQUENCE [LARGE SCALE GENOMIC DNA]</scope>
    <source>
        <strain evidence="1 2">FY</strain>
    </source>
</reference>
<organism evidence="1 2">
    <name type="scientific">Cereibacter sphaeroides</name>
    <name type="common">Rhodobacter sphaeroides</name>
    <dbReference type="NCBI Taxonomy" id="1063"/>
    <lineage>
        <taxon>Bacteria</taxon>
        <taxon>Pseudomonadati</taxon>
        <taxon>Pseudomonadota</taxon>
        <taxon>Alphaproteobacteria</taxon>
        <taxon>Rhodobacterales</taxon>
        <taxon>Paracoccaceae</taxon>
        <taxon>Cereibacter</taxon>
    </lineage>
</organism>
<sequence>MVDLILRRDGPRREDEAARRLIDSNRDRIGRLADQLTGGGWSAQQAARAAAPAVAPAPMPAAARRPTGDAQPYLRISSNGRVVIACANSARQLHFLGELRWRDGRRRFVLATAENGFIAPLEEEFAARIADLDGLLLGTETDREALEVTLRERLDLA</sequence>
<name>A0AAX1UI02_CERSP</name>
<dbReference type="Proteomes" id="UP000266305">
    <property type="component" value="Unassembled WGS sequence"/>
</dbReference>
<gene>
    <name evidence="1" type="ORF">D1114_17415</name>
</gene>
<evidence type="ECO:0000313" key="2">
    <source>
        <dbReference type="Proteomes" id="UP000266305"/>
    </source>
</evidence>
<dbReference type="AlphaFoldDB" id="A0AAX1UI02"/>
<evidence type="ECO:0000313" key="1">
    <source>
        <dbReference type="EMBL" id="RHZ92400.1"/>
    </source>
</evidence>
<accession>A0AAX1UI02</accession>